<gene>
    <name evidence="1" type="ORF">RF11_14045</name>
</gene>
<reference evidence="1 2" key="1">
    <citation type="journal article" date="2014" name="Genome Biol. Evol.">
        <title>The genome of the myxosporean Thelohanellus kitauei shows adaptations to nutrient acquisition within its fish host.</title>
        <authorList>
            <person name="Yang Y."/>
            <person name="Xiong J."/>
            <person name="Zhou Z."/>
            <person name="Huo F."/>
            <person name="Miao W."/>
            <person name="Ran C."/>
            <person name="Liu Y."/>
            <person name="Zhang J."/>
            <person name="Feng J."/>
            <person name="Wang M."/>
            <person name="Wang M."/>
            <person name="Wang L."/>
            <person name="Yao B."/>
        </authorList>
    </citation>
    <scope>NUCLEOTIDE SEQUENCE [LARGE SCALE GENOMIC DNA]</scope>
    <source>
        <strain evidence="1">Wuqing</strain>
    </source>
</reference>
<dbReference type="OrthoDB" id="10052789at2759"/>
<evidence type="ECO:0000313" key="2">
    <source>
        <dbReference type="Proteomes" id="UP000031668"/>
    </source>
</evidence>
<evidence type="ECO:0000313" key="1">
    <source>
        <dbReference type="EMBL" id="KII73694.1"/>
    </source>
</evidence>
<keyword evidence="2" id="KW-1185">Reference proteome</keyword>
<dbReference type="AlphaFoldDB" id="A0A0C2J7B4"/>
<name>A0A0C2J7B4_THEKT</name>
<dbReference type="EMBL" id="JWZT01000702">
    <property type="protein sequence ID" value="KII73694.1"/>
    <property type="molecule type" value="Genomic_DNA"/>
</dbReference>
<protein>
    <submittedName>
        <fullName evidence="1">Uncharacterized protein</fullName>
    </submittedName>
</protein>
<dbReference type="Proteomes" id="UP000031668">
    <property type="component" value="Unassembled WGS sequence"/>
</dbReference>
<comment type="caution">
    <text evidence="1">The sequence shown here is derived from an EMBL/GenBank/DDBJ whole genome shotgun (WGS) entry which is preliminary data.</text>
</comment>
<proteinExistence type="predicted"/>
<sequence>MECTVCKLNIFGLGLISETKESLFNFLFEHKVIKNHKMQSKREPIEADLDNEDFRYRRYGADVIQKRRRKVSRCSFYQSIFKGAGFEQCRVPIKTSERLTGGPRSVVEIDEAKIGKRNNKRGRWLEGYWIFGGFDRSTRKVFVVQREENIKYDSHGLQKNEEFSLGGTTYRYVSLATIKDNFMKYFKPNYGVIALYICQEKQREFENISMWLVFAVACGQDTSDIVREISSVEFDYGYSNSF</sequence>
<accession>A0A0C2J7B4</accession>
<organism evidence="1 2">
    <name type="scientific">Thelohanellus kitauei</name>
    <name type="common">Myxosporean</name>
    <dbReference type="NCBI Taxonomy" id="669202"/>
    <lineage>
        <taxon>Eukaryota</taxon>
        <taxon>Metazoa</taxon>
        <taxon>Cnidaria</taxon>
        <taxon>Myxozoa</taxon>
        <taxon>Myxosporea</taxon>
        <taxon>Bivalvulida</taxon>
        <taxon>Platysporina</taxon>
        <taxon>Myxobolidae</taxon>
        <taxon>Thelohanellus</taxon>
    </lineage>
</organism>